<dbReference type="InterPro" id="IPR006200">
    <property type="entry name" value="LexA"/>
</dbReference>
<keyword evidence="8" id="KW-0238">DNA-binding</keyword>
<organism evidence="14 15">
    <name type="scientific">Candidatus Nomurabacteria bacterium GW2011_GWC2_35_8</name>
    <dbReference type="NCBI Taxonomy" id="1618752"/>
    <lineage>
        <taxon>Bacteria</taxon>
        <taxon>Candidatus Nomuraibacteriota</taxon>
    </lineage>
</organism>
<evidence type="ECO:0000256" key="5">
    <source>
        <dbReference type="ARBA" id="ARBA00022801"/>
    </source>
</evidence>
<name>A0A0G0FK29_9BACT</name>
<evidence type="ECO:0000256" key="11">
    <source>
        <dbReference type="ARBA" id="ARBA00023236"/>
    </source>
</evidence>
<dbReference type="InterPro" id="IPR036390">
    <property type="entry name" value="WH_DNA-bd_sf"/>
</dbReference>
<dbReference type="GO" id="GO:0045892">
    <property type="term" value="P:negative regulation of DNA-templated transcription"/>
    <property type="evidence" value="ECO:0007669"/>
    <property type="project" value="InterPro"/>
</dbReference>
<dbReference type="GO" id="GO:0004252">
    <property type="term" value="F:serine-type endopeptidase activity"/>
    <property type="evidence" value="ECO:0007669"/>
    <property type="project" value="InterPro"/>
</dbReference>
<evidence type="ECO:0000313" key="15">
    <source>
        <dbReference type="Proteomes" id="UP000034798"/>
    </source>
</evidence>
<feature type="domain" description="Peptidase S24/S26A/S26B/S26C" evidence="13">
    <location>
        <begin position="72"/>
        <end position="177"/>
    </location>
</feature>
<evidence type="ECO:0000256" key="9">
    <source>
        <dbReference type="ARBA" id="ARBA00023163"/>
    </source>
</evidence>
<dbReference type="SUPFAM" id="SSF46785">
    <property type="entry name" value="Winged helix' DNA-binding domain"/>
    <property type="match status" value="1"/>
</dbReference>
<dbReference type="GO" id="GO:0006281">
    <property type="term" value="P:DNA repair"/>
    <property type="evidence" value="ECO:0007669"/>
    <property type="project" value="UniProtKB-KW"/>
</dbReference>
<dbReference type="NCBIfam" id="TIGR00498">
    <property type="entry name" value="lexA"/>
    <property type="match status" value="1"/>
</dbReference>
<keyword evidence="10" id="KW-0234">DNA repair</keyword>
<dbReference type="InterPro" id="IPR050077">
    <property type="entry name" value="LexA_repressor"/>
</dbReference>
<keyword evidence="2" id="KW-0678">Repressor</keyword>
<evidence type="ECO:0000256" key="12">
    <source>
        <dbReference type="RuleBase" id="RU003991"/>
    </source>
</evidence>
<dbReference type="CDD" id="cd06529">
    <property type="entry name" value="S24_LexA-like"/>
    <property type="match status" value="1"/>
</dbReference>
<evidence type="ECO:0000256" key="7">
    <source>
        <dbReference type="ARBA" id="ARBA00023015"/>
    </source>
</evidence>
<keyword evidence="9" id="KW-0804">Transcription</keyword>
<evidence type="ECO:0000313" key="14">
    <source>
        <dbReference type="EMBL" id="KKP87815.1"/>
    </source>
</evidence>
<comment type="caution">
    <text evidence="14">The sequence shown here is derived from an EMBL/GenBank/DDBJ whole genome shotgun (WGS) entry which is preliminary data.</text>
</comment>
<dbReference type="GO" id="GO:0003677">
    <property type="term" value="F:DNA binding"/>
    <property type="evidence" value="ECO:0007669"/>
    <property type="project" value="UniProtKB-KW"/>
</dbReference>
<evidence type="ECO:0000256" key="1">
    <source>
        <dbReference type="ARBA" id="ARBA00007484"/>
    </source>
</evidence>
<comment type="similarity">
    <text evidence="1 12">Belongs to the peptidase S24 family.</text>
</comment>
<sequence length="192" mass="21822">MRNPHQIKLESFYTQNKRMPTYSEMMKLFSFKSKNAVFKVVEKLLEAGLVAKDHLGRLIPTKTFSEISSEVPMLGFVTAGLPATVEEELADMVNLDDLLIQKKAQTYMLEVDGDSMIDAHIEKGDMVIVERANTAKDGEIVIAEVDGEFTMKYFRKDGAKVWLEPANKNYKPIYPERSLNINAVLKAVIRKY</sequence>
<evidence type="ECO:0000256" key="3">
    <source>
        <dbReference type="ARBA" id="ARBA00022705"/>
    </source>
</evidence>
<dbReference type="Proteomes" id="UP000034798">
    <property type="component" value="Unassembled WGS sequence"/>
</dbReference>
<dbReference type="Gene3D" id="2.10.109.10">
    <property type="entry name" value="Umud Fragment, subunit A"/>
    <property type="match status" value="1"/>
</dbReference>
<dbReference type="Gene3D" id="1.10.10.10">
    <property type="entry name" value="Winged helix-like DNA-binding domain superfamily/Winged helix DNA-binding domain"/>
    <property type="match status" value="1"/>
</dbReference>
<dbReference type="InterPro" id="IPR015927">
    <property type="entry name" value="Peptidase_S24_S26A/B/C"/>
</dbReference>
<dbReference type="EMBL" id="LBQZ01000035">
    <property type="protein sequence ID" value="KKP87815.1"/>
    <property type="molecule type" value="Genomic_DNA"/>
</dbReference>
<keyword evidence="7" id="KW-0805">Transcription regulation</keyword>
<keyword evidence="6 12" id="KW-0068">Autocatalytic cleavage</keyword>
<accession>A0A0G0FK29</accession>
<keyword evidence="5 12" id="KW-0378">Hydrolase</keyword>
<evidence type="ECO:0000256" key="6">
    <source>
        <dbReference type="ARBA" id="ARBA00022813"/>
    </source>
</evidence>
<dbReference type="GO" id="GO:0006260">
    <property type="term" value="P:DNA replication"/>
    <property type="evidence" value="ECO:0007669"/>
    <property type="project" value="UniProtKB-KW"/>
</dbReference>
<keyword evidence="11" id="KW-0742">SOS response</keyword>
<dbReference type="InterPro" id="IPR036388">
    <property type="entry name" value="WH-like_DNA-bd_sf"/>
</dbReference>
<proteinExistence type="inferred from homology"/>
<evidence type="ECO:0000256" key="2">
    <source>
        <dbReference type="ARBA" id="ARBA00022491"/>
    </source>
</evidence>
<protein>
    <submittedName>
        <fullName evidence="14">LexA repressor</fullName>
    </submittedName>
</protein>
<dbReference type="PANTHER" id="PTHR33516">
    <property type="entry name" value="LEXA REPRESSOR"/>
    <property type="match status" value="1"/>
</dbReference>
<dbReference type="InterPro" id="IPR039418">
    <property type="entry name" value="LexA-like"/>
</dbReference>
<dbReference type="AlphaFoldDB" id="A0A0G0FK29"/>
<gene>
    <name evidence="14" type="ORF">UR91_C0035G0007</name>
</gene>
<dbReference type="SUPFAM" id="SSF51306">
    <property type="entry name" value="LexA/Signal peptidase"/>
    <property type="match status" value="1"/>
</dbReference>
<keyword evidence="3" id="KW-0235">DNA replication</keyword>
<keyword evidence="4" id="KW-0227">DNA damage</keyword>
<dbReference type="PANTHER" id="PTHR33516:SF2">
    <property type="entry name" value="LEXA REPRESSOR-RELATED"/>
    <property type="match status" value="1"/>
</dbReference>
<evidence type="ECO:0000256" key="4">
    <source>
        <dbReference type="ARBA" id="ARBA00022763"/>
    </source>
</evidence>
<evidence type="ECO:0000256" key="10">
    <source>
        <dbReference type="ARBA" id="ARBA00023204"/>
    </source>
</evidence>
<reference evidence="14 15" key="1">
    <citation type="journal article" date="2015" name="Nature">
        <title>rRNA introns, odd ribosomes, and small enigmatic genomes across a large radiation of phyla.</title>
        <authorList>
            <person name="Brown C.T."/>
            <person name="Hug L.A."/>
            <person name="Thomas B.C."/>
            <person name="Sharon I."/>
            <person name="Castelle C.J."/>
            <person name="Singh A."/>
            <person name="Wilkins M.J."/>
            <person name="Williams K.H."/>
            <person name="Banfield J.F."/>
        </authorList>
    </citation>
    <scope>NUCLEOTIDE SEQUENCE [LARGE SCALE GENOMIC DNA]</scope>
</reference>
<dbReference type="GO" id="GO:0009432">
    <property type="term" value="P:SOS response"/>
    <property type="evidence" value="ECO:0007669"/>
    <property type="project" value="UniProtKB-KW"/>
</dbReference>
<dbReference type="PRINTS" id="PR00726">
    <property type="entry name" value="LEXASERPTASE"/>
</dbReference>
<dbReference type="InterPro" id="IPR006197">
    <property type="entry name" value="Peptidase_S24_LexA"/>
</dbReference>
<dbReference type="InterPro" id="IPR036286">
    <property type="entry name" value="LexA/Signal_pep-like_sf"/>
</dbReference>
<evidence type="ECO:0000256" key="8">
    <source>
        <dbReference type="ARBA" id="ARBA00023125"/>
    </source>
</evidence>
<dbReference type="Pfam" id="PF00717">
    <property type="entry name" value="Peptidase_S24"/>
    <property type="match status" value="1"/>
</dbReference>
<evidence type="ECO:0000259" key="13">
    <source>
        <dbReference type="Pfam" id="PF00717"/>
    </source>
</evidence>